<evidence type="ECO:0000256" key="4">
    <source>
        <dbReference type="ARBA" id="ARBA00023172"/>
    </source>
</evidence>
<evidence type="ECO:0000256" key="2">
    <source>
        <dbReference type="ARBA" id="ARBA00022578"/>
    </source>
</evidence>
<reference evidence="7 8" key="1">
    <citation type="journal article" date="2017" name="Front. Microbiol.">
        <title>Genome Sequence of Desulfurella amilsii Strain TR1 and Comparative Genomics of Desulfurellaceae Family.</title>
        <authorList>
            <person name="Florentino A.P."/>
            <person name="Stams A.J."/>
            <person name="Sanchez-Andrea I."/>
        </authorList>
    </citation>
    <scope>NUCLEOTIDE SEQUENCE [LARGE SCALE GENOMIC DNA]</scope>
    <source>
        <strain evidence="7 8">TR1</strain>
    </source>
</reference>
<accession>A0A1X4XY51</accession>
<sequence length="493" mass="57146">MVYSYRHFENILLILIKQNYEFYSQGQDNINDFQYLTNKQTLRNALLDYKAKNPKDSDYLNEKYKDSELWQSLKAVSKSIKQHNFVYIIDRVKSNYKTYFTNMQMWHENPSLFTGMPKPPRPKKLSKLTNYSVDIDRYTSLSFAKLENKNLIGINLSNKMFYINCSSTQVKKLTDLNKLYSAKIIYDSGLLYLNISYIKKKTDFIPLTVKESGIDIGVDNLAAVFVNDKTTPSLIIDGKPFKHYNAKFNRILSKLNESKSQEVLEWGTSKTNTKYPLKYTQRGKDINKFISFLYFKRNKYFYDQFHKISKRIVEFLHLNNVTDLCLSKNLAELKNNGECKLSKSVKQGFIQIPFIKLLKNIEYKAQEVGINVYWIDEAYSSKSSCISDDIISIQLNKPKSTNAFNGKRVERGLFLDTVISKIFNADINGAVNHIKIAAAKSFEWLKNSLFKLCNPIKIKSDYEFCKFLKNMQNSVSGKSVLWANQSTEASGST</sequence>
<dbReference type="STRING" id="1562698.DESAMIL20_703"/>
<evidence type="ECO:0000256" key="3">
    <source>
        <dbReference type="ARBA" id="ARBA00023125"/>
    </source>
</evidence>
<feature type="domain" description="Probable transposase IS891/IS1136/IS1341" evidence="5">
    <location>
        <begin position="210"/>
        <end position="327"/>
    </location>
</feature>
<dbReference type="Proteomes" id="UP000194141">
    <property type="component" value="Unassembled WGS sequence"/>
</dbReference>
<dbReference type="GO" id="GO:0003677">
    <property type="term" value="F:DNA binding"/>
    <property type="evidence" value="ECO:0007669"/>
    <property type="project" value="UniProtKB-KW"/>
</dbReference>
<protein>
    <submittedName>
        <fullName evidence="7">Mobile element protein</fullName>
    </submittedName>
</protein>
<evidence type="ECO:0000256" key="1">
    <source>
        <dbReference type="ARBA" id="ARBA00008761"/>
    </source>
</evidence>
<comment type="caution">
    <text evidence="7">The sequence shown here is derived from an EMBL/GenBank/DDBJ whole genome shotgun (WGS) entry which is preliminary data.</text>
</comment>
<dbReference type="InterPro" id="IPR001959">
    <property type="entry name" value="Transposase"/>
</dbReference>
<keyword evidence="8" id="KW-1185">Reference proteome</keyword>
<dbReference type="Pfam" id="PF01385">
    <property type="entry name" value="OrfB_IS605"/>
    <property type="match status" value="1"/>
</dbReference>
<keyword evidence="2" id="KW-0815">Transposition</keyword>
<dbReference type="GO" id="GO:0006310">
    <property type="term" value="P:DNA recombination"/>
    <property type="evidence" value="ECO:0007669"/>
    <property type="project" value="UniProtKB-KW"/>
</dbReference>
<dbReference type="NCBIfam" id="TIGR01766">
    <property type="entry name" value="IS200/IS605 family accessory protein TnpB-like domain"/>
    <property type="match status" value="1"/>
</dbReference>
<comment type="similarity">
    <text evidence="1">In the C-terminal section; belongs to the transposase 35 family.</text>
</comment>
<evidence type="ECO:0000313" key="8">
    <source>
        <dbReference type="Proteomes" id="UP000194141"/>
    </source>
</evidence>
<evidence type="ECO:0000259" key="6">
    <source>
        <dbReference type="Pfam" id="PF07282"/>
    </source>
</evidence>
<dbReference type="Pfam" id="PF07282">
    <property type="entry name" value="Cas12f1-like_TNB"/>
    <property type="match status" value="1"/>
</dbReference>
<gene>
    <name evidence="7" type="ORF">DESAMIL20_703</name>
</gene>
<name>A0A1X4XY51_9BACT</name>
<feature type="domain" description="Cas12f1-like TNB" evidence="6">
    <location>
        <begin position="356"/>
        <end position="432"/>
    </location>
</feature>
<organism evidence="7 8">
    <name type="scientific">Desulfurella amilsii</name>
    <dbReference type="NCBI Taxonomy" id="1562698"/>
    <lineage>
        <taxon>Bacteria</taxon>
        <taxon>Pseudomonadati</taxon>
        <taxon>Campylobacterota</taxon>
        <taxon>Desulfurellia</taxon>
        <taxon>Desulfurellales</taxon>
        <taxon>Desulfurellaceae</taxon>
        <taxon>Desulfurella</taxon>
    </lineage>
</organism>
<proteinExistence type="inferred from homology"/>
<evidence type="ECO:0000313" key="7">
    <source>
        <dbReference type="EMBL" id="OSS42472.1"/>
    </source>
</evidence>
<dbReference type="AlphaFoldDB" id="A0A1X4XY51"/>
<keyword evidence="4" id="KW-0233">DNA recombination</keyword>
<dbReference type="InterPro" id="IPR010095">
    <property type="entry name" value="Cas12f1-like_TNB"/>
</dbReference>
<dbReference type="GO" id="GO:0032196">
    <property type="term" value="P:transposition"/>
    <property type="evidence" value="ECO:0007669"/>
    <property type="project" value="UniProtKB-KW"/>
</dbReference>
<dbReference type="EMBL" id="MDSU01000017">
    <property type="protein sequence ID" value="OSS42472.1"/>
    <property type="molecule type" value="Genomic_DNA"/>
</dbReference>
<keyword evidence="3" id="KW-0238">DNA-binding</keyword>
<evidence type="ECO:0000259" key="5">
    <source>
        <dbReference type="Pfam" id="PF01385"/>
    </source>
</evidence>